<dbReference type="PANTHER" id="PTHR12110:SF48">
    <property type="entry name" value="BLL3656 PROTEIN"/>
    <property type="match status" value="1"/>
</dbReference>
<dbReference type="InterPro" id="IPR036237">
    <property type="entry name" value="Xyl_isomerase-like_sf"/>
</dbReference>
<accession>A0A5C5XNI4</accession>
<dbReference type="PROSITE" id="PS51318">
    <property type="entry name" value="TAT"/>
    <property type="match status" value="1"/>
</dbReference>
<proteinExistence type="predicted"/>
<feature type="chain" id="PRO_5022797199" evidence="1">
    <location>
        <begin position="27"/>
        <end position="322"/>
    </location>
</feature>
<feature type="domain" description="Xylose isomerase-like TIM barrel" evidence="2">
    <location>
        <begin position="65"/>
        <end position="314"/>
    </location>
</feature>
<dbReference type="InterPro" id="IPR013022">
    <property type="entry name" value="Xyl_isomerase-like_TIM-brl"/>
</dbReference>
<dbReference type="SUPFAM" id="SSF51658">
    <property type="entry name" value="Xylose isomerase-like"/>
    <property type="match status" value="1"/>
</dbReference>
<keyword evidence="4" id="KW-1185">Reference proteome</keyword>
<dbReference type="PANTHER" id="PTHR12110">
    <property type="entry name" value="HYDROXYPYRUVATE ISOMERASE"/>
    <property type="match status" value="1"/>
</dbReference>
<dbReference type="OrthoDB" id="9814946at2"/>
<dbReference type="GO" id="GO:0016853">
    <property type="term" value="F:isomerase activity"/>
    <property type="evidence" value="ECO:0007669"/>
    <property type="project" value="UniProtKB-KW"/>
</dbReference>
<comment type="caution">
    <text evidence="3">The sequence shown here is derived from an EMBL/GenBank/DDBJ whole genome shotgun (WGS) entry which is preliminary data.</text>
</comment>
<dbReference type="InterPro" id="IPR006311">
    <property type="entry name" value="TAT_signal"/>
</dbReference>
<sequence length="322" mass="34900" precursor="true">MSSFNRRHFLSTSAASLAGASFLSGASGTAVSYAKELSSDVTKKFRYCFNTSCVRKSKLPLPELVELVSSAGYDGIEPWIGEIETFQKSGGNLKDLRKQLDDCGLQVESAIGFPNWGVDDDKKRAGAFEQAKREMDLVRSLGSKRIAAPPAGINGSNSNLVDLNLLAKRYSDLLDLGVSMEVIPQLEIWGSAKNLSHIAQAAYVAVAANHPRAAILPDVYHLYRGGSDFHGLRLLSGEAINIFHMNDYPSSPPREETRDSDRVYPGDGVAPLDLILQSLNSIGFKGVLSLELFNDTYYQQPPAEVIATGLEKMKASVAKALA</sequence>
<dbReference type="EMBL" id="SJPG01000001">
    <property type="protein sequence ID" value="TWT64278.1"/>
    <property type="molecule type" value="Genomic_DNA"/>
</dbReference>
<reference evidence="3 4" key="1">
    <citation type="submission" date="2019-02" db="EMBL/GenBank/DDBJ databases">
        <title>Deep-cultivation of Planctomycetes and their phenomic and genomic characterization uncovers novel biology.</title>
        <authorList>
            <person name="Wiegand S."/>
            <person name="Jogler M."/>
            <person name="Boedeker C."/>
            <person name="Pinto D."/>
            <person name="Vollmers J."/>
            <person name="Rivas-Marin E."/>
            <person name="Kohn T."/>
            <person name="Peeters S.H."/>
            <person name="Heuer A."/>
            <person name="Rast P."/>
            <person name="Oberbeckmann S."/>
            <person name="Bunk B."/>
            <person name="Jeske O."/>
            <person name="Meyerdierks A."/>
            <person name="Storesund J.E."/>
            <person name="Kallscheuer N."/>
            <person name="Luecker S."/>
            <person name="Lage O.M."/>
            <person name="Pohl T."/>
            <person name="Merkel B.J."/>
            <person name="Hornburger P."/>
            <person name="Mueller R.-W."/>
            <person name="Bruemmer F."/>
            <person name="Labrenz M."/>
            <person name="Spormann A.M."/>
            <person name="Op Den Camp H."/>
            <person name="Overmann J."/>
            <person name="Amann R."/>
            <person name="Jetten M.S.M."/>
            <person name="Mascher T."/>
            <person name="Medema M.H."/>
            <person name="Devos D.P."/>
            <person name="Kaster A.-K."/>
            <person name="Ovreas L."/>
            <person name="Rohde M."/>
            <person name="Galperin M.Y."/>
            <person name="Jogler C."/>
        </authorList>
    </citation>
    <scope>NUCLEOTIDE SEQUENCE [LARGE SCALE GENOMIC DNA]</scope>
    <source>
        <strain evidence="3 4">Pan54</strain>
    </source>
</reference>
<keyword evidence="1" id="KW-0732">Signal</keyword>
<dbReference type="InterPro" id="IPR050312">
    <property type="entry name" value="IolE/XylAMocC-like"/>
</dbReference>
<protein>
    <submittedName>
        <fullName evidence="3">Inosose isomerase</fullName>
        <ecNumber evidence="3">5.3.99.-</ecNumber>
    </submittedName>
</protein>
<feature type="signal peptide" evidence="1">
    <location>
        <begin position="1"/>
        <end position="26"/>
    </location>
</feature>
<dbReference type="Proteomes" id="UP000316095">
    <property type="component" value="Unassembled WGS sequence"/>
</dbReference>
<evidence type="ECO:0000313" key="4">
    <source>
        <dbReference type="Proteomes" id="UP000316095"/>
    </source>
</evidence>
<evidence type="ECO:0000313" key="3">
    <source>
        <dbReference type="EMBL" id="TWT64278.1"/>
    </source>
</evidence>
<dbReference type="Gene3D" id="3.20.20.150">
    <property type="entry name" value="Divalent-metal-dependent TIM barrel enzymes"/>
    <property type="match status" value="1"/>
</dbReference>
<dbReference type="Pfam" id="PF01261">
    <property type="entry name" value="AP_endonuc_2"/>
    <property type="match status" value="1"/>
</dbReference>
<keyword evidence="3" id="KW-0413">Isomerase</keyword>
<dbReference type="EC" id="5.3.99.-" evidence="3"/>
<dbReference type="AlphaFoldDB" id="A0A5C5XNI4"/>
<gene>
    <name evidence="3" type="primary">iolI</name>
    <name evidence="3" type="ORF">Pan54_50400</name>
</gene>
<dbReference type="RefSeq" id="WP_146506002.1">
    <property type="nucleotide sequence ID" value="NZ_SJPG01000001.1"/>
</dbReference>
<evidence type="ECO:0000256" key="1">
    <source>
        <dbReference type="SAM" id="SignalP"/>
    </source>
</evidence>
<name>A0A5C5XNI4_9PLAN</name>
<evidence type="ECO:0000259" key="2">
    <source>
        <dbReference type="Pfam" id="PF01261"/>
    </source>
</evidence>
<organism evidence="3 4">
    <name type="scientific">Rubinisphaera italica</name>
    <dbReference type="NCBI Taxonomy" id="2527969"/>
    <lineage>
        <taxon>Bacteria</taxon>
        <taxon>Pseudomonadati</taxon>
        <taxon>Planctomycetota</taxon>
        <taxon>Planctomycetia</taxon>
        <taxon>Planctomycetales</taxon>
        <taxon>Planctomycetaceae</taxon>
        <taxon>Rubinisphaera</taxon>
    </lineage>
</organism>